<dbReference type="FunFam" id="3.30.1130.10:FF:000001">
    <property type="entry name" value="GTP cyclohydrolase 1"/>
    <property type="match status" value="1"/>
</dbReference>
<dbReference type="GO" id="GO:0006729">
    <property type="term" value="P:tetrahydrobiopterin biosynthetic process"/>
    <property type="evidence" value="ECO:0007669"/>
    <property type="project" value="TreeGrafter"/>
</dbReference>
<dbReference type="InterPro" id="IPR001474">
    <property type="entry name" value="GTP_CycHdrlase_I"/>
</dbReference>
<keyword evidence="8" id="KW-1185">Reference proteome</keyword>
<dbReference type="EC" id="3.5.4.16" evidence="5"/>
<dbReference type="GO" id="GO:0006730">
    <property type="term" value="P:one-carbon metabolic process"/>
    <property type="evidence" value="ECO:0007669"/>
    <property type="project" value="UniProtKB-UniRule"/>
</dbReference>
<feature type="binding site" evidence="5">
    <location>
        <position position="147"/>
    </location>
    <ligand>
        <name>Zn(2+)</name>
        <dbReference type="ChEBI" id="CHEBI:29105"/>
    </ligand>
</feature>
<dbReference type="Gene3D" id="3.30.1130.10">
    <property type="match status" value="1"/>
</dbReference>
<evidence type="ECO:0000256" key="1">
    <source>
        <dbReference type="ARBA" id="ARBA00001052"/>
    </source>
</evidence>
<dbReference type="PANTHER" id="PTHR11109">
    <property type="entry name" value="GTP CYCLOHYDROLASE I"/>
    <property type="match status" value="1"/>
</dbReference>
<reference evidence="7 8" key="1">
    <citation type="journal article" date="2019" name="Front. Microbiol.">
        <title>Thermoanaerosceptrum fracticalcis gen. nov. sp. nov., a Novel Fumarate-Fermenting Microorganism From a Deep Fractured Carbonate Aquifer of the US Great Basin.</title>
        <authorList>
            <person name="Hamilton-Brehm S.D."/>
            <person name="Stewart L.E."/>
            <person name="Zavarin M."/>
            <person name="Caldwell M."/>
            <person name="Lawson P.A."/>
            <person name="Onstott T.C."/>
            <person name="Grzymski J."/>
            <person name="Neveux I."/>
            <person name="Lollar B.S."/>
            <person name="Russell C.E."/>
            <person name="Moser D.P."/>
        </authorList>
    </citation>
    <scope>NUCLEOTIDE SEQUENCE [LARGE SCALE GENOMIC DNA]</scope>
    <source>
        <strain evidence="7 8">DRI-13</strain>
    </source>
</reference>
<comment type="pathway">
    <text evidence="2 5">Cofactor biosynthesis; 7,8-dihydroneopterin triphosphate biosynthesis; 7,8-dihydroneopterin triphosphate from GTP: step 1/1.</text>
</comment>
<name>A0A7G6E140_THEFR</name>
<protein>
    <recommendedName>
        <fullName evidence="5">GTP cyclohydrolase 1</fullName>
        <ecNumber evidence="5">3.5.4.16</ecNumber>
    </recommendedName>
    <alternativeName>
        <fullName evidence="5">GTP cyclohydrolase I</fullName>
        <shortName evidence="5">GTP-CH-I</shortName>
    </alternativeName>
</protein>
<keyword evidence="4 5" id="KW-0378">Hydrolase</keyword>
<comment type="similarity">
    <text evidence="5">Belongs to the GTP cyclohydrolase I family.</text>
</comment>
<dbReference type="SUPFAM" id="SSF55620">
    <property type="entry name" value="Tetrahydrobiopterin biosynthesis enzymes-like"/>
    <property type="match status" value="1"/>
</dbReference>
<keyword evidence="5" id="KW-0342">GTP-binding</keyword>
<dbReference type="GO" id="GO:0008270">
    <property type="term" value="F:zinc ion binding"/>
    <property type="evidence" value="ECO:0007669"/>
    <property type="project" value="UniProtKB-UniRule"/>
</dbReference>
<evidence type="ECO:0000313" key="7">
    <source>
        <dbReference type="EMBL" id="QNB45794.1"/>
    </source>
</evidence>
<evidence type="ECO:0000256" key="3">
    <source>
        <dbReference type="ARBA" id="ARBA00022563"/>
    </source>
</evidence>
<evidence type="ECO:0000256" key="4">
    <source>
        <dbReference type="ARBA" id="ARBA00022801"/>
    </source>
</evidence>
<dbReference type="NCBIfam" id="NF006826">
    <property type="entry name" value="PRK09347.1-3"/>
    <property type="match status" value="1"/>
</dbReference>
<organism evidence="7 8">
    <name type="scientific">Thermanaerosceptrum fracticalcis</name>
    <dbReference type="NCBI Taxonomy" id="1712410"/>
    <lineage>
        <taxon>Bacteria</taxon>
        <taxon>Bacillati</taxon>
        <taxon>Bacillota</taxon>
        <taxon>Clostridia</taxon>
        <taxon>Eubacteriales</taxon>
        <taxon>Peptococcaceae</taxon>
        <taxon>Thermanaerosceptrum</taxon>
    </lineage>
</organism>
<feature type="binding site" evidence="5">
    <location>
        <position position="75"/>
    </location>
    <ligand>
        <name>Zn(2+)</name>
        <dbReference type="ChEBI" id="CHEBI:29105"/>
    </ligand>
</feature>
<dbReference type="InterPro" id="IPR043134">
    <property type="entry name" value="GTP-CH-I_N"/>
</dbReference>
<dbReference type="InterPro" id="IPR020602">
    <property type="entry name" value="GTP_CycHdrlase_I_dom"/>
</dbReference>
<dbReference type="EMBL" id="CP045798">
    <property type="protein sequence ID" value="QNB45794.1"/>
    <property type="molecule type" value="Genomic_DNA"/>
</dbReference>
<feature type="binding site" evidence="5">
    <location>
        <position position="78"/>
    </location>
    <ligand>
        <name>Zn(2+)</name>
        <dbReference type="ChEBI" id="CHEBI:29105"/>
    </ligand>
</feature>
<dbReference type="GO" id="GO:0005737">
    <property type="term" value="C:cytoplasm"/>
    <property type="evidence" value="ECO:0007669"/>
    <property type="project" value="TreeGrafter"/>
</dbReference>
<dbReference type="Proteomes" id="UP000515847">
    <property type="component" value="Chromosome"/>
</dbReference>
<dbReference type="RefSeq" id="WP_034426089.1">
    <property type="nucleotide sequence ID" value="NZ_CP045798.1"/>
</dbReference>
<comment type="catalytic activity">
    <reaction evidence="1 5">
        <text>GTP + H2O = 7,8-dihydroneopterin 3'-triphosphate + formate + H(+)</text>
        <dbReference type="Rhea" id="RHEA:17473"/>
        <dbReference type="ChEBI" id="CHEBI:15377"/>
        <dbReference type="ChEBI" id="CHEBI:15378"/>
        <dbReference type="ChEBI" id="CHEBI:15740"/>
        <dbReference type="ChEBI" id="CHEBI:37565"/>
        <dbReference type="ChEBI" id="CHEBI:58462"/>
        <dbReference type="EC" id="3.5.4.16"/>
    </reaction>
</comment>
<dbReference type="OrthoDB" id="9801207at2"/>
<dbReference type="UniPathway" id="UPA00848">
    <property type="reaction ID" value="UER00151"/>
</dbReference>
<evidence type="ECO:0000313" key="8">
    <source>
        <dbReference type="Proteomes" id="UP000515847"/>
    </source>
</evidence>
<proteinExistence type="inferred from homology"/>
<dbReference type="GO" id="GO:0005525">
    <property type="term" value="F:GTP binding"/>
    <property type="evidence" value="ECO:0007669"/>
    <property type="project" value="UniProtKB-KW"/>
</dbReference>
<dbReference type="HAMAP" id="MF_00223">
    <property type="entry name" value="FolE"/>
    <property type="match status" value="1"/>
</dbReference>
<keyword evidence="5" id="KW-0479">Metal-binding</keyword>
<dbReference type="FunFam" id="1.10.286.10:FF:000001">
    <property type="entry name" value="GTP cyclohydrolase 1"/>
    <property type="match status" value="1"/>
</dbReference>
<feature type="domain" description="GTP cyclohydrolase I" evidence="6">
    <location>
        <begin position="6"/>
        <end position="184"/>
    </location>
</feature>
<gene>
    <name evidence="5 7" type="primary">folE</name>
    <name evidence="7" type="ORF">BR63_05385</name>
</gene>
<evidence type="ECO:0000256" key="2">
    <source>
        <dbReference type="ARBA" id="ARBA00005080"/>
    </source>
</evidence>
<dbReference type="GO" id="GO:0003934">
    <property type="term" value="F:GTP cyclohydrolase I activity"/>
    <property type="evidence" value="ECO:0007669"/>
    <property type="project" value="UniProtKB-UniRule"/>
</dbReference>
<sequence>MDEAKIQKAVRMILEAIGEDPEREGLRGTPLRVAKMCEEIFSGMKEDPGMHLEVCFTEEHEEMVLIKDIPLYSFCEHHLLPFFGKAHVAYIPRKGKITGLSKLARVVEGYARRPQLQERLTTQIADSIMKVLNPLGVIVVIEAEHMCMTVRGVKKPGSKTITSAVRGLFRSNNATRAEALSLIRGK</sequence>
<accession>A0A7G6E140</accession>
<dbReference type="KEGG" id="tfr:BR63_05385"/>
<dbReference type="NCBIfam" id="TIGR00063">
    <property type="entry name" value="folE"/>
    <property type="match status" value="1"/>
</dbReference>
<dbReference type="AlphaFoldDB" id="A0A7G6E140"/>
<comment type="subunit">
    <text evidence="5">Homopolymer.</text>
</comment>
<keyword evidence="5" id="KW-0547">Nucleotide-binding</keyword>
<dbReference type="PROSITE" id="PS00859">
    <property type="entry name" value="GTP_CYCLOHYDROL_1_1"/>
    <property type="match status" value="1"/>
</dbReference>
<dbReference type="InterPro" id="IPR018234">
    <property type="entry name" value="GTP_CycHdrlase_I_CS"/>
</dbReference>
<keyword evidence="5" id="KW-0862">Zinc</keyword>
<evidence type="ECO:0000259" key="6">
    <source>
        <dbReference type="Pfam" id="PF01227"/>
    </source>
</evidence>
<dbReference type="InterPro" id="IPR043133">
    <property type="entry name" value="GTP-CH-I_C/QueF"/>
</dbReference>
<dbReference type="Pfam" id="PF01227">
    <property type="entry name" value="GTP_cyclohydroI"/>
    <property type="match status" value="1"/>
</dbReference>
<dbReference type="PROSITE" id="PS00860">
    <property type="entry name" value="GTP_CYCLOHYDROL_1_2"/>
    <property type="match status" value="1"/>
</dbReference>
<evidence type="ECO:0000256" key="5">
    <source>
        <dbReference type="HAMAP-Rule" id="MF_00223"/>
    </source>
</evidence>
<dbReference type="PANTHER" id="PTHR11109:SF7">
    <property type="entry name" value="GTP CYCLOHYDROLASE 1"/>
    <property type="match status" value="1"/>
</dbReference>
<dbReference type="GO" id="GO:0046654">
    <property type="term" value="P:tetrahydrofolate biosynthetic process"/>
    <property type="evidence" value="ECO:0007669"/>
    <property type="project" value="UniProtKB-UniRule"/>
</dbReference>
<dbReference type="NCBIfam" id="NF006825">
    <property type="entry name" value="PRK09347.1-2"/>
    <property type="match status" value="1"/>
</dbReference>
<keyword evidence="3 5" id="KW-0554">One-carbon metabolism</keyword>
<dbReference type="Gene3D" id="1.10.286.10">
    <property type="match status" value="1"/>
</dbReference>